<dbReference type="GeneID" id="25790179"/>
<dbReference type="HOGENOM" id="CLU_874436_0_0_1"/>
<evidence type="ECO:0000313" key="2">
    <source>
        <dbReference type="Proteomes" id="UP000007115"/>
    </source>
</evidence>
<dbReference type="AlphaFoldDB" id="G9MW57"/>
<dbReference type="InParanoid" id="G9MW57"/>
<organism evidence="1 2">
    <name type="scientific">Hypocrea virens (strain Gv29-8 / FGSC 10586)</name>
    <name type="common">Gliocladium virens</name>
    <name type="synonym">Trichoderma virens</name>
    <dbReference type="NCBI Taxonomy" id="413071"/>
    <lineage>
        <taxon>Eukaryota</taxon>
        <taxon>Fungi</taxon>
        <taxon>Dikarya</taxon>
        <taxon>Ascomycota</taxon>
        <taxon>Pezizomycotina</taxon>
        <taxon>Sordariomycetes</taxon>
        <taxon>Hypocreomycetidae</taxon>
        <taxon>Hypocreales</taxon>
        <taxon>Hypocreaceae</taxon>
        <taxon>Trichoderma</taxon>
    </lineage>
</organism>
<name>G9MW57_HYPVG</name>
<accession>G9MW57</accession>
<proteinExistence type="predicted"/>
<dbReference type="OrthoDB" id="5030973at2759"/>
<dbReference type="RefSeq" id="XP_013955549.1">
    <property type="nucleotide sequence ID" value="XM_014100074.1"/>
</dbReference>
<dbReference type="Proteomes" id="UP000007115">
    <property type="component" value="Unassembled WGS sequence"/>
</dbReference>
<dbReference type="VEuPathDB" id="FungiDB:TRIVIDRAFT_202074"/>
<keyword evidence="2" id="KW-1185">Reference proteome</keyword>
<comment type="caution">
    <text evidence="1">The sequence shown here is derived from an EMBL/GenBank/DDBJ whole genome shotgun (WGS) entry which is preliminary data.</text>
</comment>
<dbReference type="OMA" id="DYNNDER"/>
<sequence>MAQSSNLSFPVRNVIFRADNSLYEELNPDVSASLGAFKTSNPHDGRFQRPNIHVSSTKSKFKKTVELILCVHGWENPDKKEPMTLIVLGVNLSCHDLNSRFQSVTIKLKFDEDDTSHPANTAKANPQVVAYAPFVQQKRWNHTTATVTENRESGGDLGVDKYVQAKVSANNSSEFSYVREYFDRGSAHPIYDKQTRRLRGVEWYCEQNEQQEYGVMPNFHLAVLLKRSHDEDRAIPFKAKFEMRTEAGSRYDFEQGLRRVFRGLKPEDDPVYFDPSRDPDVNGVAGVGQRLFESIQIDNLGALAEGQFLSKLVDSAGGSLGGLEPMEAL</sequence>
<dbReference type="eggNOG" id="ENOG502SRKY">
    <property type="taxonomic scope" value="Eukaryota"/>
</dbReference>
<dbReference type="EMBL" id="ABDF02000072">
    <property type="protein sequence ID" value="EHK21353.1"/>
    <property type="molecule type" value="Genomic_DNA"/>
</dbReference>
<reference evidence="1 2" key="1">
    <citation type="journal article" date="2011" name="Genome Biol.">
        <title>Comparative genome sequence analysis underscores mycoparasitism as the ancestral life style of Trichoderma.</title>
        <authorList>
            <person name="Kubicek C.P."/>
            <person name="Herrera-Estrella A."/>
            <person name="Seidl-Seiboth V."/>
            <person name="Martinez D.A."/>
            <person name="Druzhinina I.S."/>
            <person name="Thon M."/>
            <person name="Zeilinger S."/>
            <person name="Casas-Flores S."/>
            <person name="Horwitz B.A."/>
            <person name="Mukherjee P.K."/>
            <person name="Mukherjee M."/>
            <person name="Kredics L."/>
            <person name="Alcaraz L.D."/>
            <person name="Aerts A."/>
            <person name="Antal Z."/>
            <person name="Atanasova L."/>
            <person name="Cervantes-Badillo M.G."/>
            <person name="Challacombe J."/>
            <person name="Chertkov O."/>
            <person name="McCluskey K."/>
            <person name="Coulpier F."/>
            <person name="Deshpande N."/>
            <person name="von Doehren H."/>
            <person name="Ebbole D.J."/>
            <person name="Esquivel-Naranjo E.U."/>
            <person name="Fekete E."/>
            <person name="Flipphi M."/>
            <person name="Glaser F."/>
            <person name="Gomez-Rodriguez E.Y."/>
            <person name="Gruber S."/>
            <person name="Han C."/>
            <person name="Henrissat B."/>
            <person name="Hermosa R."/>
            <person name="Hernandez-Onate M."/>
            <person name="Karaffa L."/>
            <person name="Kosti I."/>
            <person name="Le Crom S."/>
            <person name="Lindquist E."/>
            <person name="Lucas S."/>
            <person name="Luebeck M."/>
            <person name="Luebeck P.S."/>
            <person name="Margeot A."/>
            <person name="Metz B."/>
            <person name="Misra M."/>
            <person name="Nevalainen H."/>
            <person name="Omann M."/>
            <person name="Packer N."/>
            <person name="Perrone G."/>
            <person name="Uresti-Rivera E.E."/>
            <person name="Salamov A."/>
            <person name="Schmoll M."/>
            <person name="Seiboth B."/>
            <person name="Shapiro H."/>
            <person name="Sukno S."/>
            <person name="Tamayo-Ramos J.A."/>
            <person name="Tisch D."/>
            <person name="Wiest A."/>
            <person name="Wilkinson H.H."/>
            <person name="Zhang M."/>
            <person name="Coutinho P.M."/>
            <person name="Kenerley C.M."/>
            <person name="Monte E."/>
            <person name="Baker S.E."/>
            <person name="Grigoriev I.V."/>
        </authorList>
    </citation>
    <scope>NUCLEOTIDE SEQUENCE [LARGE SCALE GENOMIC DNA]</scope>
    <source>
        <strain evidence="2">Gv29-8 / FGSC 10586</strain>
    </source>
</reference>
<protein>
    <submittedName>
        <fullName evidence="1">Uncharacterized protein</fullName>
    </submittedName>
</protein>
<evidence type="ECO:0000313" key="1">
    <source>
        <dbReference type="EMBL" id="EHK21353.1"/>
    </source>
</evidence>
<gene>
    <name evidence="1" type="ORF">TRIVIDRAFT_202074</name>
</gene>